<reference evidence="2" key="2">
    <citation type="submission" date="2023-04" db="EMBL/GenBank/DDBJ databases">
        <authorList>
            <person name="Bu L."/>
            <person name="Lu L."/>
            <person name="Laidemitt M.R."/>
            <person name="Zhang S.M."/>
            <person name="Mutuku M."/>
            <person name="Mkoji G."/>
            <person name="Steinauer M."/>
            <person name="Loker E.S."/>
        </authorList>
    </citation>
    <scope>NUCLEOTIDE SEQUENCE</scope>
    <source>
        <strain evidence="2">KasaAsao</strain>
        <tissue evidence="2">Whole Snail</tissue>
    </source>
</reference>
<dbReference type="EMBL" id="JASAOG010000016">
    <property type="protein sequence ID" value="KAK0064756.1"/>
    <property type="molecule type" value="Genomic_DNA"/>
</dbReference>
<dbReference type="AlphaFoldDB" id="A0AAD8C1J9"/>
<name>A0AAD8C1J9_BIOPF</name>
<comment type="caution">
    <text evidence="2">The sequence shown here is derived from an EMBL/GenBank/DDBJ whole genome shotgun (WGS) entry which is preliminary data.</text>
</comment>
<organism evidence="2 3">
    <name type="scientific">Biomphalaria pfeifferi</name>
    <name type="common">Bloodfluke planorb</name>
    <name type="synonym">Freshwater snail</name>
    <dbReference type="NCBI Taxonomy" id="112525"/>
    <lineage>
        <taxon>Eukaryota</taxon>
        <taxon>Metazoa</taxon>
        <taxon>Spiralia</taxon>
        <taxon>Lophotrochozoa</taxon>
        <taxon>Mollusca</taxon>
        <taxon>Gastropoda</taxon>
        <taxon>Heterobranchia</taxon>
        <taxon>Euthyneura</taxon>
        <taxon>Panpulmonata</taxon>
        <taxon>Hygrophila</taxon>
        <taxon>Lymnaeoidea</taxon>
        <taxon>Planorbidae</taxon>
        <taxon>Biomphalaria</taxon>
    </lineage>
</organism>
<feature type="compositionally biased region" description="Polar residues" evidence="1">
    <location>
        <begin position="1"/>
        <end position="14"/>
    </location>
</feature>
<proteinExistence type="predicted"/>
<evidence type="ECO:0000313" key="3">
    <source>
        <dbReference type="Proteomes" id="UP001233172"/>
    </source>
</evidence>
<reference evidence="2" key="1">
    <citation type="journal article" date="2023" name="PLoS Negl. Trop. Dis.">
        <title>A genome sequence for Biomphalaria pfeifferi, the major vector snail for the human-infecting parasite Schistosoma mansoni.</title>
        <authorList>
            <person name="Bu L."/>
            <person name="Lu L."/>
            <person name="Laidemitt M.R."/>
            <person name="Zhang S.M."/>
            <person name="Mutuku M."/>
            <person name="Mkoji G."/>
            <person name="Steinauer M."/>
            <person name="Loker E.S."/>
        </authorList>
    </citation>
    <scope>NUCLEOTIDE SEQUENCE</scope>
    <source>
        <strain evidence="2">KasaAsao</strain>
    </source>
</reference>
<keyword evidence="3" id="KW-1185">Reference proteome</keyword>
<protein>
    <submittedName>
        <fullName evidence="2">Uncharacterized protein</fullName>
    </submittedName>
</protein>
<gene>
    <name evidence="2" type="ORF">Bpfe_005845</name>
</gene>
<feature type="region of interest" description="Disordered" evidence="1">
    <location>
        <begin position="1"/>
        <end position="22"/>
    </location>
</feature>
<evidence type="ECO:0000256" key="1">
    <source>
        <dbReference type="SAM" id="MobiDB-lite"/>
    </source>
</evidence>
<dbReference type="Proteomes" id="UP001233172">
    <property type="component" value="Unassembled WGS sequence"/>
</dbReference>
<accession>A0AAD8C1J9</accession>
<sequence>IGSRTISYSSSQGWTKAREEEMGGGLEAHLISRCQRDRQGRKPKESASIKLELVGARSWGEAGACQTTARC</sequence>
<feature type="non-terminal residue" evidence="2">
    <location>
        <position position="1"/>
    </location>
</feature>
<evidence type="ECO:0000313" key="2">
    <source>
        <dbReference type="EMBL" id="KAK0064756.1"/>
    </source>
</evidence>